<protein>
    <submittedName>
        <fullName evidence="2">Uncharacterized protein</fullName>
    </submittedName>
</protein>
<organism evidence="2 3">
    <name type="scientific">Gorilla gorilla gorilla</name>
    <name type="common">Western lowland gorilla</name>
    <dbReference type="NCBI Taxonomy" id="9595"/>
    <lineage>
        <taxon>Eukaryota</taxon>
        <taxon>Metazoa</taxon>
        <taxon>Chordata</taxon>
        <taxon>Craniata</taxon>
        <taxon>Vertebrata</taxon>
        <taxon>Euteleostomi</taxon>
        <taxon>Mammalia</taxon>
        <taxon>Eutheria</taxon>
        <taxon>Euarchontoglires</taxon>
        <taxon>Primates</taxon>
        <taxon>Haplorrhini</taxon>
        <taxon>Catarrhini</taxon>
        <taxon>Hominidae</taxon>
        <taxon>Gorilla</taxon>
    </lineage>
</organism>
<dbReference type="InParanoid" id="A0A2I2Z2J3"/>
<dbReference type="AlphaFoldDB" id="A0A2I2Z2J3"/>
<reference evidence="2" key="3">
    <citation type="submission" date="2025-08" db="UniProtKB">
        <authorList>
            <consortium name="Ensembl"/>
        </authorList>
    </citation>
    <scope>IDENTIFICATION</scope>
</reference>
<keyword evidence="3" id="KW-1185">Reference proteome</keyword>
<dbReference type="EMBL" id="CABD030117667">
    <property type="status" value="NOT_ANNOTATED_CDS"/>
    <property type="molecule type" value="Genomic_DNA"/>
</dbReference>
<proteinExistence type="predicted"/>
<feature type="region of interest" description="Disordered" evidence="1">
    <location>
        <begin position="94"/>
        <end position="162"/>
    </location>
</feature>
<accession>A0A2I2Z2J3</accession>
<dbReference type="GeneTree" id="ENSGT00910000147787"/>
<reference evidence="3" key="1">
    <citation type="submission" date="2011-05" db="EMBL/GenBank/DDBJ databases">
        <title>Insights into the evolution of the great apes provided by the gorilla genome.</title>
        <authorList>
            <person name="Scally A."/>
        </authorList>
    </citation>
    <scope>NUCLEOTIDE SEQUENCE [LARGE SCALE GENOMIC DNA]</scope>
</reference>
<evidence type="ECO:0000313" key="2">
    <source>
        <dbReference type="Ensembl" id="ENSGGOP00000041392.1"/>
    </source>
</evidence>
<dbReference type="OMA" id="PVCQGWH"/>
<evidence type="ECO:0000313" key="3">
    <source>
        <dbReference type="Proteomes" id="UP000001519"/>
    </source>
</evidence>
<reference evidence="2" key="4">
    <citation type="submission" date="2025-09" db="UniProtKB">
        <authorList>
            <consortium name="Ensembl"/>
        </authorList>
    </citation>
    <scope>IDENTIFICATION</scope>
</reference>
<feature type="compositionally biased region" description="Polar residues" evidence="1">
    <location>
        <begin position="105"/>
        <end position="116"/>
    </location>
</feature>
<evidence type="ECO:0000256" key="1">
    <source>
        <dbReference type="SAM" id="MobiDB-lite"/>
    </source>
</evidence>
<reference evidence="2 3" key="2">
    <citation type="journal article" date="2012" name="Nature">
        <title>Insights into hominid evolution from the gorilla genome sequence.</title>
        <authorList>
            <person name="Scally A."/>
            <person name="Dutheil J.Y."/>
            <person name="Hillier L.W."/>
            <person name="Jordan G.E."/>
            <person name="Goodhead I."/>
            <person name="Herrero J."/>
            <person name="Hobolth A."/>
            <person name="Lappalainen T."/>
            <person name="Mailund T."/>
            <person name="Marques-Bonet T."/>
            <person name="McCarthy S."/>
            <person name="Montgomery S.H."/>
            <person name="Schwalie P.C."/>
            <person name="Tang Y.A."/>
            <person name="Ward M.C."/>
            <person name="Xue Y."/>
            <person name="Yngvadottir B."/>
            <person name="Alkan C."/>
            <person name="Andersen L.N."/>
            <person name="Ayub Q."/>
            <person name="Ball E.V."/>
            <person name="Beal K."/>
            <person name="Bradley B.J."/>
            <person name="Chen Y."/>
            <person name="Clee C.M."/>
            <person name="Fitzgerald S."/>
            <person name="Graves T.A."/>
            <person name="Gu Y."/>
            <person name="Heath P."/>
            <person name="Heger A."/>
            <person name="Karakoc E."/>
            <person name="Kolb-Kokocinski A."/>
            <person name="Laird G.K."/>
            <person name="Lunter G."/>
            <person name="Meader S."/>
            <person name="Mort M."/>
            <person name="Mullikin J.C."/>
            <person name="Munch K."/>
            <person name="O'Connor T.D."/>
            <person name="Phillips A.D."/>
            <person name="Prado-Martinez J."/>
            <person name="Rogers A.S."/>
            <person name="Sajjadian S."/>
            <person name="Schmidt D."/>
            <person name="Shaw K."/>
            <person name="Simpson J.T."/>
            <person name="Stenson P.D."/>
            <person name="Turner D.J."/>
            <person name="Vigilant L."/>
            <person name="Vilella A.J."/>
            <person name="Whitener W."/>
            <person name="Zhu B."/>
            <person name="Cooper D.N."/>
            <person name="de Jong P."/>
            <person name="Dermitzakis E.T."/>
            <person name="Eichler E.E."/>
            <person name="Flicek P."/>
            <person name="Goldman N."/>
            <person name="Mundy N.I."/>
            <person name="Ning Z."/>
            <person name="Odom D.T."/>
            <person name="Ponting C.P."/>
            <person name="Quail M.A."/>
            <person name="Ryder O.A."/>
            <person name="Searle S.M."/>
            <person name="Warren W.C."/>
            <person name="Wilson R.K."/>
            <person name="Schierup M.H."/>
            <person name="Rogers J."/>
            <person name="Tyler-Smith C."/>
            <person name="Durbin R."/>
        </authorList>
    </citation>
    <scope>NUCLEOTIDE SEQUENCE [LARGE SCALE GENOMIC DNA]</scope>
</reference>
<dbReference type="Proteomes" id="UP000001519">
    <property type="component" value="Chromosome 20"/>
</dbReference>
<sequence length="162" mass="17605">MYGPCLPDTRLLATRHRLRHLDLTQSLCAAGRRGFIICDVPADSPAQSGDRSHHRHLLVPAPACPPKSRIKLSRPTEIYGPILLSLNSHSSRKLRPLHADARSGSAATTVSSQGTKSAERKSRSTGQARGDHRCPVAAPASLSHHPSSVRPVCQGWHRPGKW</sequence>
<dbReference type="Ensembl" id="ENSGGOT00000063998.1">
    <property type="protein sequence ID" value="ENSGGOP00000041392.1"/>
    <property type="gene ID" value="ENSGGOG00000043681.1"/>
</dbReference>
<feature type="compositionally biased region" description="Low complexity" evidence="1">
    <location>
        <begin position="135"/>
        <end position="149"/>
    </location>
</feature>
<name>A0A2I2Z2J3_GORGO</name>